<evidence type="ECO:0000313" key="2">
    <source>
        <dbReference type="Proteomes" id="UP000771797"/>
    </source>
</evidence>
<name>A0ABQ6Y2E6_9GAMM</name>
<organism evidence="1 2">
    <name type="scientific">Alcanivorax xiamenensis</name>
    <dbReference type="NCBI Taxonomy" id="1177156"/>
    <lineage>
        <taxon>Bacteria</taxon>
        <taxon>Pseudomonadati</taxon>
        <taxon>Pseudomonadota</taxon>
        <taxon>Gammaproteobacteria</taxon>
        <taxon>Oceanospirillales</taxon>
        <taxon>Alcanivoracaceae</taxon>
        <taxon>Alcanivorax</taxon>
    </lineage>
</organism>
<accession>A0ABQ6Y2E6</accession>
<proteinExistence type="predicted"/>
<dbReference type="Proteomes" id="UP000771797">
    <property type="component" value="Unassembled WGS sequence"/>
</dbReference>
<dbReference type="RefSeq" id="WP_159661759.1">
    <property type="nucleotide sequence ID" value="NZ_AQPF01000075.1"/>
</dbReference>
<comment type="caution">
    <text evidence="1">The sequence shown here is derived from an EMBL/GenBank/DDBJ whole genome shotgun (WGS) entry which is preliminary data.</text>
</comment>
<dbReference type="EMBL" id="AQPF01000075">
    <property type="protein sequence ID" value="KAF0802203.1"/>
    <property type="molecule type" value="Genomic_DNA"/>
</dbReference>
<sequence>MSKRASKHRQRQLICTTTHDRDSGQTVVKVEGLFDGERTFQVEKTFDDPVKACSCAVDYWVRVFL</sequence>
<protein>
    <submittedName>
        <fullName evidence="1">Uncharacterized protein</fullName>
    </submittedName>
</protein>
<evidence type="ECO:0000313" key="1">
    <source>
        <dbReference type="EMBL" id="KAF0802203.1"/>
    </source>
</evidence>
<reference evidence="1 2" key="1">
    <citation type="submission" date="2012-09" db="EMBL/GenBank/DDBJ databases">
        <title>Genome Sequence of alkane-degrading Bacterium Alcanivorax sp. 6-D-6.</title>
        <authorList>
            <person name="Lai Q."/>
            <person name="Shao Z."/>
        </authorList>
    </citation>
    <scope>NUCLEOTIDE SEQUENCE [LARGE SCALE GENOMIC DNA]</scope>
    <source>
        <strain evidence="1 2">6-D-6</strain>
    </source>
</reference>
<gene>
    <name evidence="1" type="ORF">A6D6_04116</name>
</gene>
<keyword evidence="2" id="KW-1185">Reference proteome</keyword>